<dbReference type="PANTHER" id="PTHR10133">
    <property type="entry name" value="DNA POLYMERASE I"/>
    <property type="match status" value="1"/>
</dbReference>
<feature type="domain" description="DNA-directed DNA polymerase family A palm" evidence="1">
    <location>
        <begin position="1"/>
        <end position="145"/>
    </location>
</feature>
<dbReference type="Proteomes" id="UP000235145">
    <property type="component" value="Unassembled WGS sequence"/>
</dbReference>
<dbReference type="GO" id="GO:0006261">
    <property type="term" value="P:DNA-templated DNA replication"/>
    <property type="evidence" value="ECO:0007669"/>
    <property type="project" value="InterPro"/>
</dbReference>
<organism evidence="2 3">
    <name type="scientific">Lactuca sativa</name>
    <name type="common">Garden lettuce</name>
    <dbReference type="NCBI Taxonomy" id="4236"/>
    <lineage>
        <taxon>Eukaryota</taxon>
        <taxon>Viridiplantae</taxon>
        <taxon>Streptophyta</taxon>
        <taxon>Embryophyta</taxon>
        <taxon>Tracheophyta</taxon>
        <taxon>Spermatophyta</taxon>
        <taxon>Magnoliopsida</taxon>
        <taxon>eudicotyledons</taxon>
        <taxon>Gunneridae</taxon>
        <taxon>Pentapetalae</taxon>
        <taxon>asterids</taxon>
        <taxon>campanulids</taxon>
        <taxon>Asterales</taxon>
        <taxon>Asteraceae</taxon>
        <taxon>Cichorioideae</taxon>
        <taxon>Cichorieae</taxon>
        <taxon>Lactucinae</taxon>
        <taxon>Lactuca</taxon>
    </lineage>
</organism>
<evidence type="ECO:0000313" key="3">
    <source>
        <dbReference type="Proteomes" id="UP000235145"/>
    </source>
</evidence>
<dbReference type="GO" id="GO:0003887">
    <property type="term" value="F:DNA-directed DNA polymerase activity"/>
    <property type="evidence" value="ECO:0007669"/>
    <property type="project" value="InterPro"/>
</dbReference>
<dbReference type="GO" id="GO:0003677">
    <property type="term" value="F:DNA binding"/>
    <property type="evidence" value="ECO:0007669"/>
    <property type="project" value="InterPro"/>
</dbReference>
<dbReference type="PANTHER" id="PTHR10133:SF62">
    <property type="entry name" value="DNA POLYMERASE THETA"/>
    <property type="match status" value="1"/>
</dbReference>
<evidence type="ECO:0000313" key="2">
    <source>
        <dbReference type="EMBL" id="KAJ0196612.1"/>
    </source>
</evidence>
<dbReference type="Gene3D" id="1.10.150.20">
    <property type="entry name" value="5' to 3' exonuclease, C-terminal subdomain"/>
    <property type="match status" value="1"/>
</dbReference>
<dbReference type="SUPFAM" id="SSF56672">
    <property type="entry name" value="DNA/RNA polymerases"/>
    <property type="match status" value="1"/>
</dbReference>
<dbReference type="SMART" id="SM00482">
    <property type="entry name" value="POLAc"/>
    <property type="match status" value="1"/>
</dbReference>
<dbReference type="AlphaFoldDB" id="A0A9R1UYJ4"/>
<comment type="caution">
    <text evidence="2">The sequence shown here is derived from an EMBL/GenBank/DDBJ whole genome shotgun (WGS) entry which is preliminary data.</text>
</comment>
<reference evidence="2 3" key="1">
    <citation type="journal article" date="2017" name="Nat. Commun.">
        <title>Genome assembly with in vitro proximity ligation data and whole-genome triplication in lettuce.</title>
        <authorList>
            <person name="Reyes-Chin-Wo S."/>
            <person name="Wang Z."/>
            <person name="Yang X."/>
            <person name="Kozik A."/>
            <person name="Arikit S."/>
            <person name="Song C."/>
            <person name="Xia L."/>
            <person name="Froenicke L."/>
            <person name="Lavelle D.O."/>
            <person name="Truco M.J."/>
            <person name="Xia R."/>
            <person name="Zhu S."/>
            <person name="Xu C."/>
            <person name="Xu H."/>
            <person name="Xu X."/>
            <person name="Cox K."/>
            <person name="Korf I."/>
            <person name="Meyers B.C."/>
            <person name="Michelmore R.W."/>
        </authorList>
    </citation>
    <scope>NUCLEOTIDE SEQUENCE [LARGE SCALE GENOMIC DNA]</scope>
    <source>
        <strain evidence="3">cv. Salinas</strain>
        <tissue evidence="2">Seedlings</tissue>
    </source>
</reference>
<protein>
    <recommendedName>
        <fullName evidence="1">DNA-directed DNA polymerase family A palm domain-containing protein</fullName>
    </recommendedName>
</protein>
<dbReference type="InterPro" id="IPR002298">
    <property type="entry name" value="DNA_polymerase_A"/>
</dbReference>
<proteinExistence type="predicted"/>
<dbReference type="InterPro" id="IPR043502">
    <property type="entry name" value="DNA/RNA_pol_sf"/>
</dbReference>
<name>A0A9R1UYJ4_LACSA</name>
<dbReference type="EMBL" id="NBSK02000007">
    <property type="protein sequence ID" value="KAJ0196612.1"/>
    <property type="molecule type" value="Genomic_DNA"/>
</dbReference>
<dbReference type="PRINTS" id="PR00868">
    <property type="entry name" value="DNAPOLI"/>
</dbReference>
<evidence type="ECO:0000259" key="1">
    <source>
        <dbReference type="SMART" id="SM00482"/>
    </source>
</evidence>
<gene>
    <name evidence="2" type="ORF">LSAT_V11C700367340</name>
</gene>
<keyword evidence="3" id="KW-1185">Reference proteome</keyword>
<sequence>MVRKRRVFSGPKGRDQTKRLIYGIFYGMGANSLAEQLECGPDDARDKIQSFKRSFPGVASWLKDVVAICHKKGYVETLMGRKRFLAKVKFGNSEEKSKAQRQAVNSICQGSAADIIKAAMITIHVVIGEGTRFLTDCNSSMEKERVH</sequence>
<dbReference type="InterPro" id="IPR001098">
    <property type="entry name" value="DNA-dir_DNA_pol_A_palm_dom"/>
</dbReference>
<accession>A0A9R1UYJ4</accession>
<dbReference type="Pfam" id="PF00476">
    <property type="entry name" value="DNA_pol_A"/>
    <property type="match status" value="1"/>
</dbReference>